<evidence type="ECO:0000313" key="2">
    <source>
        <dbReference type="Proteomes" id="UP000027265"/>
    </source>
</evidence>
<evidence type="ECO:0008006" key="3">
    <source>
        <dbReference type="Google" id="ProtNLM"/>
    </source>
</evidence>
<keyword evidence="2" id="KW-1185">Reference proteome</keyword>
<dbReference type="HOGENOM" id="CLU_1019641_0_0_1"/>
<gene>
    <name evidence="1" type="ORF">JAAARDRAFT_41851</name>
</gene>
<protein>
    <recommendedName>
        <fullName evidence="3">F-box domain-containing protein</fullName>
    </recommendedName>
</protein>
<sequence length="273" mass="31199">MIPRSISLAALRQIALCGDNFHLKWLFSGSPTNFPCTEELSLEHVEWDADFQWPNFPRLRALRLALCHSHSAGPITLGTFPALRTLEMVRCVFAASSIPWLRLHASSLESLIILGNELEVDFPKFDFTPFTRLRHLVFDPRSILSLTMKVPDFTLSTLPTSLTTLAIFAYEYLTTTEHLIRDALIRAFRSPTSFPSLKQLYLEGDWRSLFPELRHLCAMRNVEIKFFLRSYNALLHDAYSLSKVNAIQSEHLAEFHRPIGFWSVVCDPSTSSV</sequence>
<dbReference type="AlphaFoldDB" id="A0A067PIB7"/>
<proteinExistence type="predicted"/>
<accession>A0A067PIB7</accession>
<dbReference type="SUPFAM" id="SSF52047">
    <property type="entry name" value="RNI-like"/>
    <property type="match status" value="1"/>
</dbReference>
<evidence type="ECO:0000313" key="1">
    <source>
        <dbReference type="EMBL" id="KDQ50762.1"/>
    </source>
</evidence>
<dbReference type="Proteomes" id="UP000027265">
    <property type="component" value="Unassembled WGS sequence"/>
</dbReference>
<dbReference type="InterPro" id="IPR032675">
    <property type="entry name" value="LRR_dom_sf"/>
</dbReference>
<name>A0A067PIB7_9AGAM</name>
<organism evidence="1 2">
    <name type="scientific">Jaapia argillacea MUCL 33604</name>
    <dbReference type="NCBI Taxonomy" id="933084"/>
    <lineage>
        <taxon>Eukaryota</taxon>
        <taxon>Fungi</taxon>
        <taxon>Dikarya</taxon>
        <taxon>Basidiomycota</taxon>
        <taxon>Agaricomycotina</taxon>
        <taxon>Agaricomycetes</taxon>
        <taxon>Agaricomycetidae</taxon>
        <taxon>Jaapiales</taxon>
        <taxon>Jaapiaceae</taxon>
        <taxon>Jaapia</taxon>
    </lineage>
</organism>
<dbReference type="InParanoid" id="A0A067PIB7"/>
<reference evidence="2" key="1">
    <citation type="journal article" date="2014" name="Proc. Natl. Acad. Sci. U.S.A.">
        <title>Extensive sampling of basidiomycete genomes demonstrates inadequacy of the white-rot/brown-rot paradigm for wood decay fungi.</title>
        <authorList>
            <person name="Riley R."/>
            <person name="Salamov A.A."/>
            <person name="Brown D.W."/>
            <person name="Nagy L.G."/>
            <person name="Floudas D."/>
            <person name="Held B.W."/>
            <person name="Levasseur A."/>
            <person name="Lombard V."/>
            <person name="Morin E."/>
            <person name="Otillar R."/>
            <person name="Lindquist E.A."/>
            <person name="Sun H."/>
            <person name="LaButti K.M."/>
            <person name="Schmutz J."/>
            <person name="Jabbour D."/>
            <person name="Luo H."/>
            <person name="Baker S.E."/>
            <person name="Pisabarro A.G."/>
            <person name="Walton J.D."/>
            <person name="Blanchette R.A."/>
            <person name="Henrissat B."/>
            <person name="Martin F."/>
            <person name="Cullen D."/>
            <person name="Hibbett D.S."/>
            <person name="Grigoriev I.V."/>
        </authorList>
    </citation>
    <scope>NUCLEOTIDE SEQUENCE [LARGE SCALE GENOMIC DNA]</scope>
    <source>
        <strain evidence="2">MUCL 33604</strain>
    </source>
</reference>
<dbReference type="Gene3D" id="3.80.10.10">
    <property type="entry name" value="Ribonuclease Inhibitor"/>
    <property type="match status" value="1"/>
</dbReference>
<dbReference type="EMBL" id="KL197756">
    <property type="protein sequence ID" value="KDQ50762.1"/>
    <property type="molecule type" value="Genomic_DNA"/>
</dbReference>